<dbReference type="Pfam" id="PF10517">
    <property type="entry name" value="DM13"/>
    <property type="match status" value="1"/>
</dbReference>
<dbReference type="EMBL" id="JXMU01000009">
    <property type="protein sequence ID" value="KPB01673.1"/>
    <property type="molecule type" value="Genomic_DNA"/>
</dbReference>
<proteinExistence type="predicted"/>
<keyword evidence="1" id="KW-0472">Membrane</keyword>
<keyword evidence="4" id="KW-1185">Reference proteome</keyword>
<evidence type="ECO:0000256" key="1">
    <source>
        <dbReference type="SAM" id="Phobius"/>
    </source>
</evidence>
<dbReference type="PATRIC" id="fig|1514904.3.peg.3503"/>
<comment type="caution">
    <text evidence="3">The sequence shown here is derived from an EMBL/GenBank/DDBJ whole genome shotgun (WGS) entry which is preliminary data.</text>
</comment>
<feature type="transmembrane region" description="Helical" evidence="1">
    <location>
        <begin position="7"/>
        <end position="26"/>
    </location>
</feature>
<protein>
    <recommendedName>
        <fullName evidence="2">DM13 domain-containing protein</fullName>
    </recommendedName>
</protein>
<evidence type="ECO:0000313" key="3">
    <source>
        <dbReference type="EMBL" id="KPB01673.1"/>
    </source>
</evidence>
<dbReference type="OrthoDB" id="6106486at2"/>
<sequence>MRRFFKIAIPVFLLGFITGNAFWYLASPLWIDKVVSEVAPSVTSNTPVKIGSFVDADRTHKGKGTAQILETANGLVVRFTEFEVTNGPDLEVWLVQAADPKSSADVKASKWVSLGQLKGNIGDQTYAIPNDVEIENYGSVVIWCEQFGVLFSPAALSEPTA</sequence>
<accession>A0A0M9GN44</accession>
<dbReference type="PROSITE" id="PS51549">
    <property type="entry name" value="DM13"/>
    <property type="match status" value="1"/>
</dbReference>
<evidence type="ECO:0000313" key="4">
    <source>
        <dbReference type="Proteomes" id="UP000038011"/>
    </source>
</evidence>
<keyword evidence="1" id="KW-0812">Transmembrane</keyword>
<dbReference type="InterPro" id="IPR019545">
    <property type="entry name" value="DM13_domain"/>
</dbReference>
<reference evidence="3 4" key="1">
    <citation type="submission" date="2015-01" db="EMBL/GenBank/DDBJ databases">
        <title>Ahrensia donghaiensis sp. nov., a novel dimethylsulphoniopropionate-cleavage bacterium isolated from seawater and emended descriptions of the genus Ahrensia and Ahrensia kielensis.</title>
        <authorList>
            <person name="Liu J."/>
        </authorList>
    </citation>
    <scope>NUCLEOTIDE SEQUENCE [LARGE SCALE GENOMIC DNA]</scope>
    <source>
        <strain evidence="3 4">LZD062</strain>
    </source>
</reference>
<evidence type="ECO:0000259" key="2">
    <source>
        <dbReference type="PROSITE" id="PS51549"/>
    </source>
</evidence>
<dbReference type="Proteomes" id="UP000038011">
    <property type="component" value="Unassembled WGS sequence"/>
</dbReference>
<feature type="domain" description="DM13" evidence="2">
    <location>
        <begin position="51"/>
        <end position="157"/>
    </location>
</feature>
<dbReference type="STRING" id="1514904.SU32_07330"/>
<name>A0A0M9GN44_9HYPH</name>
<dbReference type="RefSeq" id="WP_053998699.1">
    <property type="nucleotide sequence ID" value="NZ_JXMU01000009.1"/>
</dbReference>
<dbReference type="AlphaFoldDB" id="A0A0M9GN44"/>
<gene>
    <name evidence="3" type="ORF">SU32_07330</name>
</gene>
<keyword evidence="1" id="KW-1133">Transmembrane helix</keyword>
<organism evidence="3 4">
    <name type="scientific">Ahrensia marina</name>
    <dbReference type="NCBI Taxonomy" id="1514904"/>
    <lineage>
        <taxon>Bacteria</taxon>
        <taxon>Pseudomonadati</taxon>
        <taxon>Pseudomonadota</taxon>
        <taxon>Alphaproteobacteria</taxon>
        <taxon>Hyphomicrobiales</taxon>
        <taxon>Ahrensiaceae</taxon>
        <taxon>Ahrensia</taxon>
    </lineage>
</organism>